<comment type="caution">
    <text evidence="6">The sequence shown here is derived from an EMBL/GenBank/DDBJ whole genome shotgun (WGS) entry which is preliminary data.</text>
</comment>
<dbReference type="Gene3D" id="3.40.50.980">
    <property type="match status" value="1"/>
</dbReference>
<proteinExistence type="inferred from homology"/>
<reference evidence="6 7" key="1">
    <citation type="submission" date="2019-04" db="EMBL/GenBank/DDBJ databases">
        <title>High contiguity whole genome sequence and gene annotation resource for two Venturia nashicola isolates.</title>
        <authorList>
            <person name="Prokchorchik M."/>
            <person name="Won K."/>
            <person name="Lee Y."/>
            <person name="Choi E.D."/>
            <person name="Segonzac C."/>
            <person name="Sohn K.H."/>
        </authorList>
    </citation>
    <scope>NUCLEOTIDE SEQUENCE [LARGE SCALE GENOMIC DNA]</scope>
    <source>
        <strain evidence="6 7">PRI2</strain>
    </source>
</reference>
<evidence type="ECO:0000313" key="7">
    <source>
        <dbReference type="Proteomes" id="UP000298493"/>
    </source>
</evidence>
<dbReference type="STRING" id="86259.A0A4Z1P2E9"/>
<feature type="transmembrane region" description="Helical" evidence="3">
    <location>
        <begin position="218"/>
        <end position="241"/>
    </location>
</feature>
<dbReference type="FunFam" id="3.30.300.30:FF:000007">
    <property type="entry name" value="4-coumarate--CoA ligase 2"/>
    <property type="match status" value="1"/>
</dbReference>
<feature type="domain" description="AMP-binding enzyme C-terminal" evidence="5">
    <location>
        <begin position="429"/>
        <end position="504"/>
    </location>
</feature>
<organism evidence="6 7">
    <name type="scientific">Venturia nashicola</name>
    <dbReference type="NCBI Taxonomy" id="86259"/>
    <lineage>
        <taxon>Eukaryota</taxon>
        <taxon>Fungi</taxon>
        <taxon>Dikarya</taxon>
        <taxon>Ascomycota</taxon>
        <taxon>Pezizomycotina</taxon>
        <taxon>Dothideomycetes</taxon>
        <taxon>Pleosporomycetidae</taxon>
        <taxon>Venturiales</taxon>
        <taxon>Venturiaceae</taxon>
        <taxon>Venturia</taxon>
    </lineage>
</organism>
<evidence type="ECO:0000313" key="6">
    <source>
        <dbReference type="EMBL" id="TID22857.1"/>
    </source>
</evidence>
<dbReference type="SUPFAM" id="SSF56801">
    <property type="entry name" value="Acetyl-CoA synthetase-like"/>
    <property type="match status" value="1"/>
</dbReference>
<keyword evidence="7" id="KW-1185">Reference proteome</keyword>
<dbReference type="Pfam" id="PF00501">
    <property type="entry name" value="AMP-binding"/>
    <property type="match status" value="2"/>
</dbReference>
<evidence type="ECO:0000259" key="4">
    <source>
        <dbReference type="Pfam" id="PF00501"/>
    </source>
</evidence>
<protein>
    <submittedName>
        <fullName evidence="6">Putative acyl-coenzyme A synthetase</fullName>
    </submittedName>
</protein>
<feature type="domain" description="AMP-dependent synthetase/ligase" evidence="4">
    <location>
        <begin position="209"/>
        <end position="380"/>
    </location>
</feature>
<keyword evidence="2" id="KW-0436">Ligase</keyword>
<dbReference type="Gene3D" id="3.40.50.12780">
    <property type="entry name" value="N-terminal domain of ligase-like"/>
    <property type="match status" value="1"/>
</dbReference>
<dbReference type="InterPro" id="IPR025110">
    <property type="entry name" value="AMP-bd_C"/>
</dbReference>
<evidence type="ECO:0000259" key="5">
    <source>
        <dbReference type="Pfam" id="PF13193"/>
    </source>
</evidence>
<dbReference type="GO" id="GO:0019748">
    <property type="term" value="P:secondary metabolic process"/>
    <property type="evidence" value="ECO:0007669"/>
    <property type="project" value="TreeGrafter"/>
</dbReference>
<evidence type="ECO:0000256" key="3">
    <source>
        <dbReference type="SAM" id="Phobius"/>
    </source>
</evidence>
<dbReference type="PANTHER" id="PTHR24096:SF149">
    <property type="entry name" value="AMP-BINDING DOMAIN-CONTAINING PROTEIN-RELATED"/>
    <property type="match status" value="1"/>
</dbReference>
<accession>A0A4Z1P2E9</accession>
<dbReference type="PANTHER" id="PTHR24096">
    <property type="entry name" value="LONG-CHAIN-FATTY-ACID--COA LIGASE"/>
    <property type="match status" value="1"/>
</dbReference>
<keyword evidence="3" id="KW-0812">Transmembrane</keyword>
<dbReference type="InterPro" id="IPR000873">
    <property type="entry name" value="AMP-dep_synth/lig_dom"/>
</dbReference>
<dbReference type="Pfam" id="PF13193">
    <property type="entry name" value="AMP-binding_C"/>
    <property type="match status" value="1"/>
</dbReference>
<keyword evidence="3" id="KW-0472">Membrane</keyword>
<evidence type="ECO:0000256" key="2">
    <source>
        <dbReference type="ARBA" id="ARBA00022598"/>
    </source>
</evidence>
<sequence>MRIIRQQKKYEVPNLDLLTFLFDSEYSASQEDALLHVSAYQPSHSITKAQLRLYSEQIAYGLRHQYGIGAEGPYKDVVTVLSSGQPYVPAVLFGVVAAGGVFSAASHSFTPRELARQIEQGKSDLLICSNDVKNIGLSAAEICGLSPDRVVVMGASPSWSLKSADGQVAVTTEERLPFRRVTNKKELKQSLIMLLWTAPKLAAGETFTSMRMLAHLPIAHIAGVIGYLTGPLLVGGTVYWLRKFQWDHFLKYSKEYKVTALYTVPSIYLRIAKSEEVTDHFECVEAASTGAALMDEELQKAANKKLGRGGTTFIGQTWGLSETTGAVTFMPKGEMDDTGSISPVMPGMQIRCVDEDFLDVDPGKPGELVVQGDIVTNGYYNNPKATKESFRDGWFCTGDIAVERNGKFYIVDRKKEIFKYKGLQIAPAELEGLLDTHPLIQEAAVVGLPKQGEGELPRAYVVADPSKISEEEIKAFVASRAAPHKQLRGGVVFVKELPKNAIGKILRRELREQAKMEMRTSKL</sequence>
<dbReference type="AlphaFoldDB" id="A0A4Z1P2E9"/>
<evidence type="ECO:0000256" key="1">
    <source>
        <dbReference type="ARBA" id="ARBA00006432"/>
    </source>
</evidence>
<dbReference type="EMBL" id="SNSC02000007">
    <property type="protein sequence ID" value="TID22857.1"/>
    <property type="molecule type" value="Genomic_DNA"/>
</dbReference>
<dbReference type="InterPro" id="IPR042099">
    <property type="entry name" value="ANL_N_sf"/>
</dbReference>
<name>A0A4Z1P2E9_9PEZI</name>
<dbReference type="Proteomes" id="UP000298493">
    <property type="component" value="Unassembled WGS sequence"/>
</dbReference>
<gene>
    <name evidence="6" type="ORF">E6O75_ATG02031</name>
</gene>
<dbReference type="GO" id="GO:0016405">
    <property type="term" value="F:CoA-ligase activity"/>
    <property type="evidence" value="ECO:0007669"/>
    <property type="project" value="TreeGrafter"/>
</dbReference>
<dbReference type="InterPro" id="IPR045851">
    <property type="entry name" value="AMP-bd_C_sf"/>
</dbReference>
<comment type="similarity">
    <text evidence="1">Belongs to the ATP-dependent AMP-binding enzyme family.</text>
</comment>
<keyword evidence="3" id="KW-1133">Transmembrane helix</keyword>
<dbReference type="Gene3D" id="3.30.300.30">
    <property type="match status" value="1"/>
</dbReference>
<feature type="domain" description="AMP-dependent synthetase/ligase" evidence="4">
    <location>
        <begin position="41"/>
        <end position="142"/>
    </location>
</feature>